<organism evidence="2 4">
    <name type="scientific">Clostridium coskatii</name>
    <dbReference type="NCBI Taxonomy" id="1705578"/>
    <lineage>
        <taxon>Bacteria</taxon>
        <taxon>Bacillati</taxon>
        <taxon>Bacillota</taxon>
        <taxon>Clostridia</taxon>
        <taxon>Eubacteriales</taxon>
        <taxon>Clostridiaceae</taxon>
        <taxon>Clostridium</taxon>
    </lineage>
</organism>
<evidence type="ECO:0000313" key="2">
    <source>
        <dbReference type="EMBL" id="OAA90716.1"/>
    </source>
</evidence>
<name>A0A162L9V1_9CLOT</name>
<dbReference type="EMBL" id="LROR01000023">
    <property type="protein sequence ID" value="OBR97448.1"/>
    <property type="molecule type" value="Genomic_DNA"/>
</dbReference>
<evidence type="ECO:0000259" key="1">
    <source>
        <dbReference type="Pfam" id="PF04233"/>
    </source>
</evidence>
<keyword evidence="2" id="KW-0808">Transferase</keyword>
<gene>
    <name evidence="3" type="ORF">CLCOS_03040</name>
    <name evidence="2" type="ORF">WX73_02081</name>
</gene>
<dbReference type="EC" id="2.4.2.31" evidence="2"/>
<keyword evidence="2" id="KW-0328">Glycosyltransferase</keyword>
<dbReference type="Proteomes" id="UP000077384">
    <property type="component" value="Unassembled WGS sequence"/>
</dbReference>
<evidence type="ECO:0000313" key="4">
    <source>
        <dbReference type="Proteomes" id="UP000077384"/>
    </source>
</evidence>
<reference evidence="3 5" key="2">
    <citation type="journal article" date="2016" name="Front. Microbiol.">
        <title>Industrial Acetogenic Biocatalysts: A Comparative Metabolic and Genomic Analysis.</title>
        <authorList>
            <person name="Bengelsdorf F."/>
            <person name="Poehlein A."/>
            <person name="Sonja S."/>
            <person name="Erz C."/>
            <person name="Hummel T."/>
            <person name="Hoffmeister S."/>
            <person name="Daniel R."/>
            <person name="Durre P."/>
        </authorList>
    </citation>
    <scope>NUCLEOTIDE SEQUENCE [LARGE SCALE GENOMIC DNA]</scope>
    <source>
        <strain evidence="3 5">PTA-10522</strain>
    </source>
</reference>
<dbReference type="Proteomes" id="UP000093694">
    <property type="component" value="Unassembled WGS sequence"/>
</dbReference>
<evidence type="ECO:0000313" key="5">
    <source>
        <dbReference type="Proteomes" id="UP000093694"/>
    </source>
</evidence>
<dbReference type="PATRIC" id="fig|1705578.3.peg.2339"/>
<comment type="caution">
    <text evidence="2">The sequence shown here is derived from an EMBL/GenBank/DDBJ whole genome shotgun (WGS) entry which is preliminary data.</text>
</comment>
<dbReference type="AlphaFoldDB" id="A0A162L9V1"/>
<feature type="domain" description="Phage head morphogenesis" evidence="1">
    <location>
        <begin position="154"/>
        <end position="259"/>
    </location>
</feature>
<proteinExistence type="predicted"/>
<accession>A0A162L9V1</accession>
<dbReference type="NCBIfam" id="TIGR01641">
    <property type="entry name" value="phageSPP1_gp7"/>
    <property type="match status" value="1"/>
</dbReference>
<dbReference type="EMBL" id="LITQ01000030">
    <property type="protein sequence ID" value="OAA90716.1"/>
    <property type="molecule type" value="Genomic_DNA"/>
</dbReference>
<dbReference type="GO" id="GO:0106274">
    <property type="term" value="F:NAD+-protein-arginine ADP-ribosyltransferase activity"/>
    <property type="evidence" value="ECO:0007669"/>
    <property type="project" value="UniProtKB-EC"/>
</dbReference>
<dbReference type="Pfam" id="PF04233">
    <property type="entry name" value="Phage_Mu_F"/>
    <property type="match status" value="1"/>
</dbReference>
<keyword evidence="5" id="KW-1185">Reference proteome</keyword>
<evidence type="ECO:0000313" key="3">
    <source>
        <dbReference type="EMBL" id="OBR97448.1"/>
    </source>
</evidence>
<reference evidence="2 4" key="1">
    <citation type="journal article" date="2015" name="Biotechnol. Bioeng.">
        <title>Genome sequence and phenotypic characterization of Caulobacter segnis.</title>
        <authorList>
            <person name="Patel S."/>
            <person name="Fletcher B."/>
            <person name="Scott D.C."/>
            <person name="Ely B."/>
        </authorList>
    </citation>
    <scope>NUCLEOTIDE SEQUENCE [LARGE SCALE GENOMIC DNA]</scope>
    <source>
        <strain evidence="2 4">PS02</strain>
    </source>
</reference>
<sequence length="295" mass="33890">MKINPQYRKMIEQIRLDSEKYADEQMKDVYSNQKDKLNELHSFIGMMYIKYSVDGLLKFNNSQKASVMAQIDSKLKGIGKDLGQKEVSKVKSILDKTYKDTYYKNAYVLDSGMDVDIKFKMPKQEFVDAAINAKFKESTFSDRIWNNKAAMIDKLKNSIVEASKGNTTIDKIAKDIQHTFNVSAYDSNRLVATETARVAVKAQEQIGLDSGCKEVMWSATLDSRTAPYDASLDGKAWDITENHPEPVTDTHPRCRCILINVPFADWKPTKRKDNETKDIIDYEDYSQWLEDKKIE</sequence>
<protein>
    <submittedName>
        <fullName evidence="2">NAD(+)--arginine ADP-ribosyltransferase EFV</fullName>
        <ecNumber evidence="2">2.4.2.31</ecNumber>
    </submittedName>
</protein>
<dbReference type="InterPro" id="IPR006528">
    <property type="entry name" value="Phage_head_morphogenesis_dom"/>
</dbReference>